<feature type="region of interest" description="Disordered" evidence="1">
    <location>
        <begin position="1"/>
        <end position="101"/>
    </location>
</feature>
<accession>A0AA39Y5P2</accession>
<sequence length="101" mass="10655">MIIPSTSPPTAATFQCPPLPDMTATQTKLSTHTRSVPPPPLSPPQTQTAATDMTNTNGSHDTARAVTPPSGLTPGSIPVIRTNQPNLPEEQPDRHTQKKPG</sequence>
<organism evidence="2 3">
    <name type="scientific">Cercophora newfieldiana</name>
    <dbReference type="NCBI Taxonomy" id="92897"/>
    <lineage>
        <taxon>Eukaryota</taxon>
        <taxon>Fungi</taxon>
        <taxon>Dikarya</taxon>
        <taxon>Ascomycota</taxon>
        <taxon>Pezizomycotina</taxon>
        <taxon>Sordariomycetes</taxon>
        <taxon>Sordariomycetidae</taxon>
        <taxon>Sordariales</taxon>
        <taxon>Lasiosphaeriaceae</taxon>
        <taxon>Cercophora</taxon>
    </lineage>
</organism>
<evidence type="ECO:0000256" key="1">
    <source>
        <dbReference type="SAM" id="MobiDB-lite"/>
    </source>
</evidence>
<evidence type="ECO:0000313" key="2">
    <source>
        <dbReference type="EMBL" id="KAK0646517.1"/>
    </source>
</evidence>
<feature type="compositionally biased region" description="Polar residues" evidence="1">
    <location>
        <begin position="1"/>
        <end position="13"/>
    </location>
</feature>
<dbReference type="EMBL" id="JAULSV010000004">
    <property type="protein sequence ID" value="KAK0646517.1"/>
    <property type="molecule type" value="Genomic_DNA"/>
</dbReference>
<dbReference type="AlphaFoldDB" id="A0AA39Y5P2"/>
<evidence type="ECO:0000313" key="3">
    <source>
        <dbReference type="Proteomes" id="UP001174936"/>
    </source>
</evidence>
<reference evidence="2" key="1">
    <citation type="submission" date="2023-06" db="EMBL/GenBank/DDBJ databases">
        <title>Genome-scale phylogeny and comparative genomics of the fungal order Sordariales.</title>
        <authorList>
            <consortium name="Lawrence Berkeley National Laboratory"/>
            <person name="Hensen N."/>
            <person name="Bonometti L."/>
            <person name="Westerberg I."/>
            <person name="Brannstrom I.O."/>
            <person name="Guillou S."/>
            <person name="Cros-Aarteil S."/>
            <person name="Calhoun S."/>
            <person name="Haridas S."/>
            <person name="Kuo A."/>
            <person name="Mondo S."/>
            <person name="Pangilinan J."/>
            <person name="Riley R."/>
            <person name="Labutti K."/>
            <person name="Andreopoulos B."/>
            <person name="Lipzen A."/>
            <person name="Chen C."/>
            <person name="Yanf M."/>
            <person name="Daum C."/>
            <person name="Ng V."/>
            <person name="Clum A."/>
            <person name="Steindorff A."/>
            <person name="Ohm R."/>
            <person name="Martin F."/>
            <person name="Silar P."/>
            <person name="Natvig D."/>
            <person name="Lalanne C."/>
            <person name="Gautier V."/>
            <person name="Ament-Velasquez S.L."/>
            <person name="Kruys A."/>
            <person name="Hutchinson M.I."/>
            <person name="Powell A.J."/>
            <person name="Barry K."/>
            <person name="Miller A.N."/>
            <person name="Grigoriev I.V."/>
            <person name="Debuchy R."/>
            <person name="Gladieux P."/>
            <person name="Thoren M.H."/>
            <person name="Johannesson H."/>
        </authorList>
    </citation>
    <scope>NUCLEOTIDE SEQUENCE</scope>
    <source>
        <strain evidence="2">SMH2532-1</strain>
    </source>
</reference>
<name>A0AA39Y5P2_9PEZI</name>
<keyword evidence="3" id="KW-1185">Reference proteome</keyword>
<comment type="caution">
    <text evidence="2">The sequence shown here is derived from an EMBL/GenBank/DDBJ whole genome shotgun (WGS) entry which is preliminary data.</text>
</comment>
<feature type="compositionally biased region" description="Polar residues" evidence="1">
    <location>
        <begin position="23"/>
        <end position="34"/>
    </location>
</feature>
<protein>
    <submittedName>
        <fullName evidence="2">Uncharacterized protein</fullName>
    </submittedName>
</protein>
<feature type="compositionally biased region" description="Polar residues" evidence="1">
    <location>
        <begin position="45"/>
        <end position="60"/>
    </location>
</feature>
<proteinExistence type="predicted"/>
<dbReference type="Proteomes" id="UP001174936">
    <property type="component" value="Unassembled WGS sequence"/>
</dbReference>
<gene>
    <name evidence="2" type="ORF">B0T16DRAFT_413631</name>
</gene>